<dbReference type="OrthoDB" id="7375296at2"/>
<name>A0A547Q084_9RHOB</name>
<evidence type="ECO:0000256" key="1">
    <source>
        <dbReference type="SAM" id="MobiDB-lite"/>
    </source>
</evidence>
<evidence type="ECO:0000313" key="4">
    <source>
        <dbReference type="Proteomes" id="UP000318590"/>
    </source>
</evidence>
<evidence type="ECO:0000313" key="3">
    <source>
        <dbReference type="EMBL" id="TRD19802.1"/>
    </source>
</evidence>
<sequence>MAQKYTGPHSPGTSSTWDGARRSRAGARANALFIAPIPLLFTGWGQDPSGLAMDLSAFFALIAAAKLTRDGLRAEDAYLARVTARRPALPRKALGAALLGLGLFLAGLPSIGGGLVLAALGAALHVGAFGFDPWRNKLPGGAPVWQAERVARAVDEAESHLASMRKAIEGTGDRKLVTRVDQFIATARRLFRRIEQDPRDLPQARRWLGVYLLGAQEAARKYADLSAKARTEQDRAQLVALLDDLDQGFAQRTETLLLDDRADLGIEIDVLRERLDREGLALKALEETE</sequence>
<keyword evidence="4" id="KW-1185">Reference proteome</keyword>
<gene>
    <name evidence="3" type="ORF">FEV53_10170</name>
</gene>
<organism evidence="3 4">
    <name type="scientific">Palleronia caenipelagi</name>
    <dbReference type="NCBI Taxonomy" id="2489174"/>
    <lineage>
        <taxon>Bacteria</taxon>
        <taxon>Pseudomonadati</taxon>
        <taxon>Pseudomonadota</taxon>
        <taxon>Alphaproteobacteria</taxon>
        <taxon>Rhodobacterales</taxon>
        <taxon>Roseobacteraceae</taxon>
        <taxon>Palleronia</taxon>
    </lineage>
</organism>
<dbReference type="EMBL" id="VFSV01000015">
    <property type="protein sequence ID" value="TRD19802.1"/>
    <property type="molecule type" value="Genomic_DNA"/>
</dbReference>
<protein>
    <recommendedName>
        <fullName evidence="5">5-bromo-4-chloroindolyl phosphate hydrolase</fullName>
    </recommendedName>
</protein>
<dbReference type="AlphaFoldDB" id="A0A547Q084"/>
<keyword evidence="2" id="KW-1133">Transmembrane helix</keyword>
<feature type="region of interest" description="Disordered" evidence="1">
    <location>
        <begin position="1"/>
        <end position="20"/>
    </location>
</feature>
<dbReference type="InterPro" id="IPR018770">
    <property type="entry name" value="ChloroindolylP_hydrolase"/>
</dbReference>
<proteinExistence type="predicted"/>
<keyword evidence="2" id="KW-0812">Transmembrane</keyword>
<accession>A0A547Q084</accession>
<reference evidence="3 4" key="1">
    <citation type="submission" date="2019-06" db="EMBL/GenBank/DDBJ databases">
        <title>Paenimaribius caenipelagi gen. nov., sp. nov., isolated from a tidal flat.</title>
        <authorList>
            <person name="Yoon J.-H."/>
        </authorList>
    </citation>
    <scope>NUCLEOTIDE SEQUENCE [LARGE SCALE GENOMIC DNA]</scope>
    <source>
        <strain evidence="3 4">JBTF-M29</strain>
    </source>
</reference>
<dbReference type="Pfam" id="PF10112">
    <property type="entry name" value="Halogen_Hydrol"/>
    <property type="match status" value="1"/>
</dbReference>
<keyword evidence="2" id="KW-0472">Membrane</keyword>
<feature type="transmembrane region" description="Helical" evidence="2">
    <location>
        <begin position="89"/>
        <end position="108"/>
    </location>
</feature>
<dbReference type="Proteomes" id="UP000318590">
    <property type="component" value="Unassembled WGS sequence"/>
</dbReference>
<dbReference type="RefSeq" id="WP_142834712.1">
    <property type="nucleotide sequence ID" value="NZ_VFSV01000015.1"/>
</dbReference>
<comment type="caution">
    <text evidence="3">The sequence shown here is derived from an EMBL/GenBank/DDBJ whole genome shotgun (WGS) entry which is preliminary data.</text>
</comment>
<evidence type="ECO:0000256" key="2">
    <source>
        <dbReference type="SAM" id="Phobius"/>
    </source>
</evidence>
<evidence type="ECO:0008006" key="5">
    <source>
        <dbReference type="Google" id="ProtNLM"/>
    </source>
</evidence>